<reference evidence="1" key="2">
    <citation type="submission" date="2023-05" db="EMBL/GenBank/DDBJ databases">
        <authorList>
            <person name="Schelkunov M.I."/>
        </authorList>
    </citation>
    <scope>NUCLEOTIDE SEQUENCE</scope>
    <source>
        <strain evidence="1">Hsosn_3</strain>
        <tissue evidence="1">Leaf</tissue>
    </source>
</reference>
<dbReference type="Proteomes" id="UP001237642">
    <property type="component" value="Unassembled WGS sequence"/>
</dbReference>
<comment type="caution">
    <text evidence="1">The sequence shown here is derived from an EMBL/GenBank/DDBJ whole genome shotgun (WGS) entry which is preliminary data.</text>
</comment>
<sequence>MAIMWHLRFDRLSRIHRLSNFRLPPVKDSTLFKCKLITDRKKGCEDSFKIKAVAMPKVKRGLMFLMLAENMVSSKRKGHVRPNGWAYRFPKTNITILIIGLQVSETLGAS</sequence>
<dbReference type="EMBL" id="JAUIZM010000009">
    <property type="protein sequence ID" value="KAK1365394.1"/>
    <property type="molecule type" value="Genomic_DNA"/>
</dbReference>
<dbReference type="AlphaFoldDB" id="A0AAD8HDW7"/>
<name>A0AAD8HDW7_9APIA</name>
<organism evidence="1 2">
    <name type="scientific">Heracleum sosnowskyi</name>
    <dbReference type="NCBI Taxonomy" id="360622"/>
    <lineage>
        <taxon>Eukaryota</taxon>
        <taxon>Viridiplantae</taxon>
        <taxon>Streptophyta</taxon>
        <taxon>Embryophyta</taxon>
        <taxon>Tracheophyta</taxon>
        <taxon>Spermatophyta</taxon>
        <taxon>Magnoliopsida</taxon>
        <taxon>eudicotyledons</taxon>
        <taxon>Gunneridae</taxon>
        <taxon>Pentapetalae</taxon>
        <taxon>asterids</taxon>
        <taxon>campanulids</taxon>
        <taxon>Apiales</taxon>
        <taxon>Apiaceae</taxon>
        <taxon>Apioideae</taxon>
        <taxon>apioid superclade</taxon>
        <taxon>Tordylieae</taxon>
        <taxon>Tordyliinae</taxon>
        <taxon>Heracleum</taxon>
    </lineage>
</organism>
<evidence type="ECO:0000313" key="2">
    <source>
        <dbReference type="Proteomes" id="UP001237642"/>
    </source>
</evidence>
<keyword evidence="2" id="KW-1185">Reference proteome</keyword>
<protein>
    <submittedName>
        <fullName evidence="1">Uncharacterized protein</fullName>
    </submittedName>
</protein>
<proteinExistence type="predicted"/>
<gene>
    <name evidence="1" type="ORF">POM88_040955</name>
</gene>
<accession>A0AAD8HDW7</accession>
<reference evidence="1" key="1">
    <citation type="submission" date="2023-02" db="EMBL/GenBank/DDBJ databases">
        <title>Genome of toxic invasive species Heracleum sosnowskyi carries increased number of genes despite the absence of recent whole-genome duplications.</title>
        <authorList>
            <person name="Schelkunov M."/>
            <person name="Shtratnikova V."/>
            <person name="Makarenko M."/>
            <person name="Klepikova A."/>
            <person name="Omelchenko D."/>
            <person name="Novikova G."/>
            <person name="Obukhova E."/>
            <person name="Bogdanov V."/>
            <person name="Penin A."/>
            <person name="Logacheva M."/>
        </authorList>
    </citation>
    <scope>NUCLEOTIDE SEQUENCE</scope>
    <source>
        <strain evidence="1">Hsosn_3</strain>
        <tissue evidence="1">Leaf</tissue>
    </source>
</reference>
<evidence type="ECO:0000313" key="1">
    <source>
        <dbReference type="EMBL" id="KAK1365394.1"/>
    </source>
</evidence>